<reference evidence="10" key="1">
    <citation type="submission" date="2025-08" db="UniProtKB">
        <authorList>
            <consortium name="Ensembl"/>
        </authorList>
    </citation>
    <scope>IDENTIFICATION</scope>
    <source>
        <strain evidence="10">Glennie</strain>
    </source>
</reference>
<feature type="transmembrane region" description="Helical" evidence="8">
    <location>
        <begin position="601"/>
        <end position="620"/>
    </location>
</feature>
<keyword evidence="4 8" id="KW-0472">Membrane</keyword>
<feature type="compositionally biased region" description="Basic and acidic residues" evidence="7">
    <location>
        <begin position="1"/>
        <end position="10"/>
    </location>
</feature>
<feature type="compositionally biased region" description="Low complexity" evidence="7">
    <location>
        <begin position="1109"/>
        <end position="1120"/>
    </location>
</feature>
<keyword evidence="3 8" id="KW-1133">Transmembrane helix</keyword>
<feature type="transmembrane region" description="Helical" evidence="8">
    <location>
        <begin position="950"/>
        <end position="969"/>
    </location>
</feature>
<evidence type="ECO:0000256" key="1">
    <source>
        <dbReference type="ARBA" id="ARBA00004141"/>
    </source>
</evidence>
<feature type="region of interest" description="Disordered" evidence="7">
    <location>
        <begin position="110"/>
        <end position="130"/>
    </location>
</feature>
<dbReference type="SUPFAM" id="SSF82866">
    <property type="entry name" value="Multidrug efflux transporter AcrB transmembrane domain"/>
    <property type="match status" value="2"/>
</dbReference>
<dbReference type="Gene3D" id="1.20.1640.10">
    <property type="entry name" value="Multidrug efflux transporter AcrB transmembrane domain"/>
    <property type="match status" value="2"/>
</dbReference>
<feature type="compositionally biased region" description="Pro residues" evidence="7">
    <location>
        <begin position="1241"/>
        <end position="1261"/>
    </location>
</feature>
<evidence type="ECO:0000256" key="4">
    <source>
        <dbReference type="ARBA" id="ARBA00023136"/>
    </source>
</evidence>
<evidence type="ECO:0000313" key="10">
    <source>
        <dbReference type="Ensembl" id="ENSOANP00000038236.1"/>
    </source>
</evidence>
<dbReference type="GO" id="GO:0007224">
    <property type="term" value="P:smoothened signaling pathway"/>
    <property type="evidence" value="ECO:0000318"/>
    <property type="project" value="GO_Central"/>
</dbReference>
<feature type="transmembrane region" description="Helical" evidence="8">
    <location>
        <begin position="981"/>
        <end position="1002"/>
    </location>
</feature>
<dbReference type="PANTHER" id="PTHR45951:SF2">
    <property type="entry name" value="PROTEIN DISPATCHED HOMOLOG 2"/>
    <property type="match status" value="1"/>
</dbReference>
<evidence type="ECO:0000256" key="3">
    <source>
        <dbReference type="ARBA" id="ARBA00022989"/>
    </source>
</evidence>
<dbReference type="InterPro" id="IPR053958">
    <property type="entry name" value="HMGCR/SNAP/NPC1-like_SSD"/>
</dbReference>
<name>A0A6I8NB38_ORNAN</name>
<dbReference type="Bgee" id="ENSOANG00000051188">
    <property type="expression patterns" value="Expressed in cerebellum"/>
</dbReference>
<reference evidence="10" key="2">
    <citation type="submission" date="2025-09" db="UniProtKB">
        <authorList>
            <consortium name="Ensembl"/>
        </authorList>
    </citation>
    <scope>IDENTIFICATION</scope>
    <source>
        <strain evidence="10">Glennie</strain>
    </source>
</reference>
<dbReference type="GO" id="GO:0016020">
    <property type="term" value="C:membrane"/>
    <property type="evidence" value="ECO:0000318"/>
    <property type="project" value="GO_Central"/>
</dbReference>
<comment type="subcellular location">
    <subcellularLocation>
        <location evidence="1">Membrane</location>
        <topology evidence="1">Multi-pass membrane protein</topology>
    </subcellularLocation>
</comment>
<dbReference type="GeneTree" id="ENSGT00940000159551"/>
<dbReference type="Ensembl" id="ENSOANT00000074237.1">
    <property type="protein sequence ID" value="ENSOANP00000038236.1"/>
    <property type="gene ID" value="ENSOANG00000051188.1"/>
</dbReference>
<dbReference type="Pfam" id="PF12349">
    <property type="entry name" value="Sterol-sensing"/>
    <property type="match status" value="1"/>
</dbReference>
<protein>
    <submittedName>
        <fullName evidence="10">Dispatched RND transporter family member 2</fullName>
    </submittedName>
</protein>
<feature type="transmembrane region" description="Helical" evidence="8">
    <location>
        <begin position="471"/>
        <end position="489"/>
    </location>
</feature>
<dbReference type="FunFam" id="1.20.1640.10:FF:000011">
    <property type="entry name" value="Dispatched RND transporter family member 1"/>
    <property type="match status" value="1"/>
</dbReference>
<dbReference type="Proteomes" id="UP000002279">
    <property type="component" value="Unplaced"/>
</dbReference>
<feature type="transmembrane region" description="Helical" evidence="8">
    <location>
        <begin position="495"/>
        <end position="515"/>
    </location>
</feature>
<sequence>RKQDARRDGGAESPAPGKPQLTRGERTQSAPDKGFQLEALVPELGQEWSCPLHRCPLSLLPSGPDRHPQPQAQSSPKAPHPPRLSYLQTQQECRGVFAPGGPGDRAALCSHRSSLSPSPVPSQQDTPWKGQPLQRHVVSVGHERAFRLPRSYSQLIAEWPLAVLLLCLATVLLCTLAGLLGGRLPDFSQPLLGFEPRGTDIGRKLAVWRTVEDHTGPRKALLLAPDPERNRYPLRGGREPGRTQRMVDPVEGREQDGFFCGPPGKSYSQLVFMSTTAGSLWNLPAVQSMCRLEEDKIRSHARFGELCQRTAANACCPSWSLGNYIAELHNRSSCLAVTQADLARTLALLRACAPDYHRGALAPACLGPGRSRPPRCARLPEKCARVGGTVYQLLHFLVDRDFLSPQTAGYQVPSLKYSLLFLPTQKGASMMGIYLDALASPQGLSDNFTTVTGMDLGLKEQLFRHYLARDLVYPLLAVGTIFLSVALYLRSLFVTLMALLVVLGSLLVSFFLYRVAFRLAYFPAANLAAVVLLSPVCANHSLVFCDLWRLSRGQLPPAAGLVQRVGRTLRPFSYLLLLSGLTSSAAFFASSLSHLAAVRCFAVYMGTAVLVSLALTLTWLPSSMVLYERYLAPACAARAARGGGGARRLAPALALARRRRALRRALAGASRLLFQRLLPCGVIKFRYIWVCWFAALAAGGAYMACFSPRLRLPTLTLPGSQLFRPGHPFERFDAEYRQQFGFERLPRGEGGPMPVALVWGVLPVDTADPLDPQGRGALVRDPAFAAGGTQAQRWLLALCHRARNQSFYRAEPDGPPSLCFVEELQRCLFLRCLRLMAQERARAPGRARDLGLRFDASGDLAALVLQFQTTFCYSANYTRTQRFYRAVSRWLRDELATAPRGLRNGWMTGRLEVYSLQLSLSTEPGAVLGLAVALAFATLLLGTWNVPLSLFSVTAIAGTVLVTAGLLVLLEWQLNAAESLFLSAAVGLSVDFTVNYCVSYHLCPHPDRLSRVAFSLRHMSRATAVGASALFSAGVLMLPSTVLLYRQLGIFLLTVRCVSCGFASFFFQSLCCFFGPERGCGPVLGSRGPFPRPSAAEEPGGPRRGRSGRGPLSAPGPAAPDRLELRPLSRPRSDSFDTSTATSKLSHRPSVLSEDLQDGPCCPRAPAPSPAPHTSSPYREGAPAAWPREERDPGRARTRPPPARPAGPTVAEALRVAPPPRLAPSAASLEGLGISENPSAAPSPPAEDPSPESPAAGPPAPERGQLNGQRGGLRLALRETVYDPSSPASYPSGLSRRARGAAAGEGPVVLPNSQPDLPDVWLPRTSSPPAGYGS</sequence>
<keyword evidence="11" id="KW-1185">Reference proteome</keyword>
<evidence type="ECO:0000256" key="7">
    <source>
        <dbReference type="SAM" id="MobiDB-lite"/>
    </source>
</evidence>
<keyword evidence="2 8" id="KW-0812">Transmembrane</keyword>
<organism evidence="10 11">
    <name type="scientific">Ornithorhynchus anatinus</name>
    <name type="common">Duckbill platypus</name>
    <dbReference type="NCBI Taxonomy" id="9258"/>
    <lineage>
        <taxon>Eukaryota</taxon>
        <taxon>Metazoa</taxon>
        <taxon>Chordata</taxon>
        <taxon>Craniata</taxon>
        <taxon>Vertebrata</taxon>
        <taxon>Euteleostomi</taxon>
        <taxon>Mammalia</taxon>
        <taxon>Monotremata</taxon>
        <taxon>Ornithorhynchidae</taxon>
        <taxon>Ornithorhynchus</taxon>
    </lineage>
</organism>
<evidence type="ECO:0000256" key="2">
    <source>
        <dbReference type="ARBA" id="ARBA00022692"/>
    </source>
</evidence>
<feature type="region of interest" description="Disordered" evidence="7">
    <location>
        <begin position="1087"/>
        <end position="1334"/>
    </location>
</feature>
<accession>A0A6I8NB38</accession>
<feature type="domain" description="SSD" evidence="9">
    <location>
        <begin position="487"/>
        <end position="626"/>
    </location>
</feature>
<feature type="compositionally biased region" description="Basic and acidic residues" evidence="7">
    <location>
        <begin position="1121"/>
        <end position="1135"/>
    </location>
</feature>
<evidence type="ECO:0000256" key="8">
    <source>
        <dbReference type="SAM" id="Phobius"/>
    </source>
</evidence>
<feature type="transmembrane region" description="Helical" evidence="8">
    <location>
        <begin position="527"/>
        <end position="551"/>
    </location>
</feature>
<feature type="region of interest" description="Disordered" evidence="7">
    <location>
        <begin position="1"/>
        <end position="36"/>
    </location>
</feature>
<evidence type="ECO:0000256" key="6">
    <source>
        <dbReference type="ARBA" id="ARBA00038046"/>
    </source>
</evidence>
<feature type="compositionally biased region" description="Low complexity" evidence="7">
    <location>
        <begin position="1262"/>
        <end position="1275"/>
    </location>
</feature>
<gene>
    <name evidence="10" type="primary">DISP2</name>
</gene>
<feature type="transmembrane region" description="Helical" evidence="8">
    <location>
        <begin position="687"/>
        <end position="706"/>
    </location>
</feature>
<feature type="transmembrane region" description="Helical" evidence="8">
    <location>
        <begin position="1022"/>
        <end position="1045"/>
    </location>
</feature>
<feature type="compositionally biased region" description="Low complexity" evidence="7">
    <location>
        <begin position="1206"/>
        <end position="1216"/>
    </location>
</feature>
<evidence type="ECO:0000256" key="5">
    <source>
        <dbReference type="ARBA" id="ARBA00023180"/>
    </source>
</evidence>
<dbReference type="InterPro" id="IPR000731">
    <property type="entry name" value="SSD"/>
</dbReference>
<dbReference type="PROSITE" id="PS50156">
    <property type="entry name" value="SSD"/>
    <property type="match status" value="1"/>
</dbReference>
<evidence type="ECO:0000259" key="9">
    <source>
        <dbReference type="PROSITE" id="PS50156"/>
    </source>
</evidence>
<keyword evidence="5" id="KW-0325">Glycoprotein</keyword>
<feature type="region of interest" description="Disordered" evidence="7">
    <location>
        <begin position="59"/>
        <end position="83"/>
    </location>
</feature>
<evidence type="ECO:0000313" key="11">
    <source>
        <dbReference type="Proteomes" id="UP000002279"/>
    </source>
</evidence>
<proteinExistence type="inferred from homology"/>
<feature type="transmembrane region" description="Helical" evidence="8">
    <location>
        <begin position="159"/>
        <end position="180"/>
    </location>
</feature>
<dbReference type="FunCoup" id="A0A6I8NB38">
    <property type="interactions" value="303"/>
</dbReference>
<feature type="compositionally biased region" description="Low complexity" evidence="7">
    <location>
        <begin position="1223"/>
        <end position="1240"/>
    </location>
</feature>
<dbReference type="InterPro" id="IPR052081">
    <property type="entry name" value="Dispatched_Hh_regulator"/>
</dbReference>
<dbReference type="OMA" id="MPVTIVW"/>
<dbReference type="PANTHER" id="PTHR45951">
    <property type="entry name" value="PROTEIN DISPATCHED-RELATED"/>
    <property type="match status" value="1"/>
</dbReference>
<dbReference type="InParanoid" id="A0A6I8NB38"/>
<feature type="transmembrane region" description="Helical" evidence="8">
    <location>
        <begin position="925"/>
        <end position="944"/>
    </location>
</feature>
<feature type="transmembrane region" description="Helical" evidence="8">
    <location>
        <begin position="571"/>
        <end position="589"/>
    </location>
</feature>
<comment type="similarity">
    <text evidence="6">Belongs to the dispatched family.</text>
</comment>